<proteinExistence type="predicted"/>
<keyword evidence="5" id="KW-1185">Reference proteome</keyword>
<dbReference type="STRING" id="589924.Ferp_1854"/>
<evidence type="ECO:0000256" key="1">
    <source>
        <dbReference type="ARBA" id="ARBA00023118"/>
    </source>
</evidence>
<evidence type="ECO:0000259" key="3">
    <source>
        <dbReference type="Pfam" id="PF03787"/>
    </source>
</evidence>
<dbReference type="HOGENOM" id="CLU_057129_1_0_2"/>
<evidence type="ECO:0000313" key="4">
    <source>
        <dbReference type="EMBL" id="ADC65997.1"/>
    </source>
</evidence>
<feature type="coiled-coil region" evidence="2">
    <location>
        <begin position="195"/>
        <end position="222"/>
    </location>
</feature>
<sequence length="374" mass="43710">MTKEKFVDIYSYFWDEKFGINFGNLERIIEKEEISWRAKLAKLNKNDKKAKSQYLSWFRNKKGKVDPILLIEKYNLLNKILGSGKNNLPKYSCLIEVHFKLKKPYISEDDDDFYIIDNPIVKDKVFKLPMVRSTTWKGALRFSAVKVFEDWIYENLNRLDKETIFKERVRITRLFGNEKGSQNEYLGKLCLLAIEGKLLENEKELKEKIDEINKEFENYLIRNGLISKDVPSRAGRLFFYPTFFDRVSLDVITPLRRDTKTPARGPIYFEIVPEKTTGIFRLLYFPFDLVARGEFDKIEKEAKEDLEIVAKAIRKMFYEIGFSAKKTSGFGTAEIEEIKINVGGAFSDGKEKLKGRFESVDEFRGKVEVNGDDC</sequence>
<dbReference type="AlphaFoldDB" id="D3RZT4"/>
<dbReference type="EMBL" id="CP001899">
    <property type="protein sequence ID" value="ADC65997.1"/>
    <property type="molecule type" value="Genomic_DNA"/>
</dbReference>
<dbReference type="eggNOG" id="arCOG02661">
    <property type="taxonomic scope" value="Archaea"/>
</dbReference>
<dbReference type="InterPro" id="IPR005537">
    <property type="entry name" value="RAMP_III_fam"/>
</dbReference>
<keyword evidence="1" id="KW-0051">Antiviral defense</keyword>
<protein>
    <recommendedName>
        <fullName evidence="3">CRISPR type III-associated protein domain-containing protein</fullName>
    </recommendedName>
</protein>
<dbReference type="Proteomes" id="UP000002613">
    <property type="component" value="Chromosome"/>
</dbReference>
<reference evidence="5" key="1">
    <citation type="submission" date="2010-02" db="EMBL/GenBank/DDBJ databases">
        <title>Complete sequence of Ferroglobus placidus DSM 10642.</title>
        <authorList>
            <consortium name="US DOE Joint Genome Institute"/>
            <person name="Lucas S."/>
            <person name="Copeland A."/>
            <person name="Lapidus A."/>
            <person name="Cheng J.-F."/>
            <person name="Bruce D."/>
            <person name="Goodwin L."/>
            <person name="Pitluck S."/>
            <person name="Saunders E."/>
            <person name="Brettin T."/>
            <person name="Detter J.C."/>
            <person name="Han C."/>
            <person name="Tapia R."/>
            <person name="Larimer F."/>
            <person name="Land M."/>
            <person name="Hauser L."/>
            <person name="Kyrpides N."/>
            <person name="Ivanova N."/>
            <person name="Holmes D."/>
            <person name="Lovley D."/>
            <person name="Kyrpides N."/>
            <person name="Anderson I.J."/>
            <person name="Woyke T."/>
        </authorList>
    </citation>
    <scope>NUCLEOTIDE SEQUENCE [LARGE SCALE GENOMIC DNA]</scope>
    <source>
        <strain evidence="5">DSM 10642 / AEDII12DO</strain>
    </source>
</reference>
<feature type="domain" description="CRISPR type III-associated protein" evidence="3">
    <location>
        <begin position="115"/>
        <end position="333"/>
    </location>
</feature>
<dbReference type="GO" id="GO:0051607">
    <property type="term" value="P:defense response to virus"/>
    <property type="evidence" value="ECO:0007669"/>
    <property type="project" value="UniProtKB-KW"/>
</dbReference>
<dbReference type="OrthoDB" id="142905at2157"/>
<evidence type="ECO:0000256" key="2">
    <source>
        <dbReference type="SAM" id="Coils"/>
    </source>
</evidence>
<organism evidence="4 5">
    <name type="scientific">Ferroglobus placidus (strain DSM 10642 / AEDII12DO)</name>
    <dbReference type="NCBI Taxonomy" id="589924"/>
    <lineage>
        <taxon>Archaea</taxon>
        <taxon>Methanobacteriati</taxon>
        <taxon>Methanobacteriota</taxon>
        <taxon>Archaeoglobi</taxon>
        <taxon>Archaeoglobales</taxon>
        <taxon>Archaeoglobaceae</taxon>
        <taxon>Ferroglobus</taxon>
    </lineage>
</organism>
<dbReference type="GeneID" id="8779383"/>
<dbReference type="Pfam" id="PF03787">
    <property type="entry name" value="RAMPs"/>
    <property type="match status" value="1"/>
</dbReference>
<keyword evidence="2" id="KW-0175">Coiled coil</keyword>
<name>D3RZT4_FERPA</name>
<dbReference type="PaxDb" id="589924-Ferp_1854"/>
<reference evidence="4 5" key="2">
    <citation type="journal article" date="2011" name="Stand. Genomic Sci.">
        <title>Complete genome sequence of Ferroglobus placidus AEDII12DO.</title>
        <authorList>
            <person name="Anderson I."/>
            <person name="Risso C."/>
            <person name="Holmes D."/>
            <person name="Lucas S."/>
            <person name="Copeland A."/>
            <person name="Lapidus A."/>
            <person name="Cheng J.F."/>
            <person name="Bruce D."/>
            <person name="Goodwin L."/>
            <person name="Pitluck S."/>
            <person name="Saunders E."/>
            <person name="Brettin T."/>
            <person name="Detter J.C."/>
            <person name="Han C."/>
            <person name="Tapia R."/>
            <person name="Larimer F."/>
            <person name="Land M."/>
            <person name="Hauser L."/>
            <person name="Woyke T."/>
            <person name="Lovley D."/>
            <person name="Kyrpides N."/>
            <person name="Ivanova N."/>
        </authorList>
    </citation>
    <scope>NUCLEOTIDE SEQUENCE [LARGE SCALE GENOMIC DNA]</scope>
    <source>
        <strain evidence="5">DSM 10642 / AEDII12DO</strain>
    </source>
</reference>
<dbReference type="RefSeq" id="WP_012966336.1">
    <property type="nucleotide sequence ID" value="NC_013849.1"/>
</dbReference>
<gene>
    <name evidence="4" type="ordered locus">Ferp_1854</name>
</gene>
<evidence type="ECO:0000313" key="5">
    <source>
        <dbReference type="Proteomes" id="UP000002613"/>
    </source>
</evidence>
<dbReference type="KEGG" id="fpl:Ferp_1854"/>
<accession>D3RZT4</accession>